<evidence type="ECO:0000256" key="1">
    <source>
        <dbReference type="ARBA" id="ARBA00004429"/>
    </source>
</evidence>
<comment type="subcellular location">
    <subcellularLocation>
        <location evidence="1">Cell inner membrane</location>
        <topology evidence="1">Multi-pass membrane protein</topology>
    </subcellularLocation>
</comment>
<sequence length="345" mass="38025">MKTDREKQQDGPRILETWEPAPQQSQQDARVLEEVEYHSRSTGTPVPMPTGIHNAPPLSPWPRRLGLMLLSVALGGAVVEWTQWSLSAWSWNPLAGALVGGVGVVLAGTGLLGWNAVRRQRQRLSALEQLRKEMRAALKAPEERLALDWLDRLQALHANTPLAESMNSVCADLDQSYTAEEISRRLNAQFYQPLDVLARKLIRNESVGTGMLVATSPWVSVDLVLVIWRNIRMMQRVAICYGLPISQLGKWRLARHVLRNIALAGGSEMAIGALSDSVLSGLMEKLAARVGQGIGIGLYSSRLGHFTLDLCRAVPLPDKSGLVEDNRGIIQGIRERLGRTTDDSI</sequence>
<reference evidence="11" key="1">
    <citation type="journal article" date="2019" name="Int. J. Syst. Evol. Microbiol.">
        <title>The Global Catalogue of Microorganisms (GCM) 10K type strain sequencing project: providing services to taxonomists for standard genome sequencing and annotation.</title>
        <authorList>
            <consortium name="The Broad Institute Genomics Platform"/>
            <consortium name="The Broad Institute Genome Sequencing Center for Infectious Disease"/>
            <person name="Wu L."/>
            <person name="Ma J."/>
        </authorList>
    </citation>
    <scope>NUCLEOTIDE SEQUENCE [LARGE SCALE GENOMIC DNA]</scope>
    <source>
        <strain evidence="11">CGMCC 1.12482</strain>
    </source>
</reference>
<proteinExistence type="inferred from homology"/>
<keyword evidence="4" id="KW-0997">Cell inner membrane</keyword>
<keyword evidence="5 9" id="KW-0812">Transmembrane</keyword>
<evidence type="ECO:0000256" key="6">
    <source>
        <dbReference type="ARBA" id="ARBA00022989"/>
    </source>
</evidence>
<dbReference type="Proteomes" id="UP000638188">
    <property type="component" value="Unassembled WGS sequence"/>
</dbReference>
<keyword evidence="3" id="KW-1003">Cell membrane</keyword>
<dbReference type="RefSeq" id="WP_150278966.1">
    <property type="nucleotide sequence ID" value="NZ_BMFF01000007.1"/>
</dbReference>
<evidence type="ECO:0000256" key="8">
    <source>
        <dbReference type="SAM" id="MobiDB-lite"/>
    </source>
</evidence>
<dbReference type="Pfam" id="PF05128">
    <property type="entry name" value="DUF697"/>
    <property type="match status" value="1"/>
</dbReference>
<feature type="transmembrane region" description="Helical" evidence="9">
    <location>
        <begin position="94"/>
        <end position="114"/>
    </location>
</feature>
<evidence type="ECO:0000256" key="9">
    <source>
        <dbReference type="SAM" id="Phobius"/>
    </source>
</evidence>
<dbReference type="PANTHER" id="PTHR39342:SF1">
    <property type="entry name" value="UPF0283 MEMBRANE PROTEIN YCJF"/>
    <property type="match status" value="1"/>
</dbReference>
<keyword evidence="6 9" id="KW-1133">Transmembrane helix</keyword>
<dbReference type="InterPro" id="IPR021147">
    <property type="entry name" value="DUF697"/>
</dbReference>
<evidence type="ECO:0000256" key="5">
    <source>
        <dbReference type="ARBA" id="ARBA00022692"/>
    </source>
</evidence>
<protein>
    <submittedName>
        <fullName evidence="10">UPF0283 membrane protein</fullName>
    </submittedName>
</protein>
<gene>
    <name evidence="10" type="ORF">GCM10007418_29470</name>
</gene>
<comment type="caution">
    <text evidence="10">The sequence shown here is derived from an EMBL/GenBank/DDBJ whole genome shotgun (WGS) entry which is preliminary data.</text>
</comment>
<feature type="transmembrane region" description="Helical" evidence="9">
    <location>
        <begin position="65"/>
        <end position="82"/>
    </location>
</feature>
<dbReference type="PANTHER" id="PTHR39342">
    <property type="entry name" value="UPF0283 MEMBRANE PROTEIN YCJF"/>
    <property type="match status" value="1"/>
</dbReference>
<evidence type="ECO:0000313" key="10">
    <source>
        <dbReference type="EMBL" id="GGD08532.1"/>
    </source>
</evidence>
<evidence type="ECO:0000256" key="4">
    <source>
        <dbReference type="ARBA" id="ARBA00022519"/>
    </source>
</evidence>
<evidence type="ECO:0000313" key="11">
    <source>
        <dbReference type="Proteomes" id="UP000638188"/>
    </source>
</evidence>
<dbReference type="InterPro" id="IPR006507">
    <property type="entry name" value="UPF0283"/>
</dbReference>
<feature type="compositionally biased region" description="Basic and acidic residues" evidence="8">
    <location>
        <begin position="1"/>
        <end position="10"/>
    </location>
</feature>
<evidence type="ECO:0000256" key="3">
    <source>
        <dbReference type="ARBA" id="ARBA00022475"/>
    </source>
</evidence>
<feature type="region of interest" description="Disordered" evidence="8">
    <location>
        <begin position="1"/>
        <end position="26"/>
    </location>
</feature>
<organism evidence="10 11">
    <name type="scientific">Halopseudomonas salina</name>
    <dbReference type="NCBI Taxonomy" id="1323744"/>
    <lineage>
        <taxon>Bacteria</taxon>
        <taxon>Pseudomonadati</taxon>
        <taxon>Pseudomonadota</taxon>
        <taxon>Gammaproteobacteria</taxon>
        <taxon>Pseudomonadales</taxon>
        <taxon>Pseudomonadaceae</taxon>
        <taxon>Halopseudomonas</taxon>
    </lineage>
</organism>
<evidence type="ECO:0000256" key="7">
    <source>
        <dbReference type="ARBA" id="ARBA00023136"/>
    </source>
</evidence>
<keyword evidence="7 9" id="KW-0472">Membrane</keyword>
<name>A0ABQ1Q028_9GAMM</name>
<dbReference type="EMBL" id="BMFF01000007">
    <property type="protein sequence ID" value="GGD08532.1"/>
    <property type="molecule type" value="Genomic_DNA"/>
</dbReference>
<evidence type="ECO:0000256" key="2">
    <source>
        <dbReference type="ARBA" id="ARBA00008255"/>
    </source>
</evidence>
<accession>A0ABQ1Q028</accession>
<keyword evidence="11" id="KW-1185">Reference proteome</keyword>
<comment type="similarity">
    <text evidence="2">Belongs to the UPF0283 family.</text>
</comment>